<accession>A0A6J6XBB1</accession>
<dbReference type="AlphaFoldDB" id="A0A6J6XBB1"/>
<keyword evidence="1" id="KW-0472">Membrane</keyword>
<feature type="transmembrane region" description="Helical" evidence="1">
    <location>
        <begin position="283"/>
        <end position="302"/>
    </location>
</feature>
<feature type="transmembrane region" description="Helical" evidence="1">
    <location>
        <begin position="334"/>
        <end position="351"/>
    </location>
</feature>
<protein>
    <submittedName>
        <fullName evidence="2">Unannotated protein</fullName>
    </submittedName>
</protein>
<keyword evidence="1" id="KW-1133">Transmembrane helix</keyword>
<name>A0A6J6XBB1_9ZZZZ</name>
<feature type="transmembrane region" description="Helical" evidence="1">
    <location>
        <begin position="156"/>
        <end position="180"/>
    </location>
</feature>
<feature type="transmembrane region" description="Helical" evidence="1">
    <location>
        <begin position="95"/>
        <end position="114"/>
    </location>
</feature>
<keyword evidence="1" id="KW-0812">Transmembrane</keyword>
<feature type="transmembrane region" description="Helical" evidence="1">
    <location>
        <begin position="309"/>
        <end position="328"/>
    </location>
</feature>
<feature type="transmembrane region" description="Helical" evidence="1">
    <location>
        <begin position="6"/>
        <end position="21"/>
    </location>
</feature>
<reference evidence="2" key="1">
    <citation type="submission" date="2020-05" db="EMBL/GenBank/DDBJ databases">
        <authorList>
            <person name="Chiriac C."/>
            <person name="Salcher M."/>
            <person name="Ghai R."/>
            <person name="Kavagutti S V."/>
        </authorList>
    </citation>
    <scope>NUCLEOTIDE SEQUENCE</scope>
</reference>
<feature type="transmembrane region" description="Helical" evidence="1">
    <location>
        <begin position="186"/>
        <end position="204"/>
    </location>
</feature>
<feature type="transmembrane region" description="Helical" evidence="1">
    <location>
        <begin position="235"/>
        <end position="254"/>
    </location>
</feature>
<evidence type="ECO:0000256" key="1">
    <source>
        <dbReference type="SAM" id="Phobius"/>
    </source>
</evidence>
<proteinExistence type="predicted"/>
<organism evidence="2">
    <name type="scientific">freshwater metagenome</name>
    <dbReference type="NCBI Taxonomy" id="449393"/>
    <lineage>
        <taxon>unclassified sequences</taxon>
        <taxon>metagenomes</taxon>
        <taxon>ecological metagenomes</taxon>
    </lineage>
</organism>
<evidence type="ECO:0000313" key="3">
    <source>
        <dbReference type="EMBL" id="CAB4977737.1"/>
    </source>
</evidence>
<evidence type="ECO:0000313" key="2">
    <source>
        <dbReference type="EMBL" id="CAB4793465.1"/>
    </source>
</evidence>
<gene>
    <name evidence="2" type="ORF">UFOPK3001_00461</name>
    <name evidence="3" type="ORF">UFOPK3954_00341</name>
</gene>
<feature type="transmembrane region" description="Helical" evidence="1">
    <location>
        <begin position="126"/>
        <end position="144"/>
    </location>
</feature>
<dbReference type="EMBL" id="CAFBON010000021">
    <property type="protein sequence ID" value="CAB4977737.1"/>
    <property type="molecule type" value="Genomic_DNA"/>
</dbReference>
<dbReference type="EMBL" id="CAFAAJ010000020">
    <property type="protein sequence ID" value="CAB4793465.1"/>
    <property type="molecule type" value="Genomic_DNA"/>
</dbReference>
<sequence>MQGLGLLVVIALIVFGVSMARRRRAGHRADGVTTQPAGRHSGYVAPTELRGALTRATALGQITTETADSILASEAAEALTGAGRPRRVPTPAIEAIGYLGSVLALVGVASFVVRRLDLNIGQPVRIGLFGGLSALFLVVGLLLRHEDEAVIRRLRAIVLLLSTGAFAIVTNVVFGTFGFGWRGEPVAISIGLLTAVFSGVLWALRDRPAQHATTMIGILIAVDAAMGWWGGPGAVGLTTVAISALWLVLAHFDLVPPRSTATLLGLAGVLVGPAITSGPFGRWAPVVGLVIAIAVLGYGAIVHRFEFEFTGFGAIGLFGYLTSAVNRWFGFNDIIVGLLGIALLTATLVLVKRRRGRGHDDGHRPSSAAH</sequence>